<dbReference type="RefSeq" id="WP_152126336.1">
    <property type="nucleotide sequence ID" value="NZ_WELI01000011.1"/>
</dbReference>
<feature type="chain" id="PRO_5029725569" description="DUF4962 domain-containing protein" evidence="1">
    <location>
        <begin position="23"/>
        <end position="1055"/>
    </location>
</feature>
<dbReference type="SUPFAM" id="SSF48230">
    <property type="entry name" value="Chondroitin AC/alginate lyase"/>
    <property type="match status" value="1"/>
</dbReference>
<keyword evidence="1" id="KW-0732">Signal</keyword>
<organism evidence="2 3">
    <name type="scientific">Rudanella paleaurantiibacter</name>
    <dbReference type="NCBI Taxonomy" id="2614655"/>
    <lineage>
        <taxon>Bacteria</taxon>
        <taxon>Pseudomonadati</taxon>
        <taxon>Bacteroidota</taxon>
        <taxon>Cytophagia</taxon>
        <taxon>Cytophagales</taxon>
        <taxon>Cytophagaceae</taxon>
        <taxon>Rudanella</taxon>
    </lineage>
</organism>
<dbReference type="Gene3D" id="2.70.98.70">
    <property type="match status" value="1"/>
</dbReference>
<protein>
    <recommendedName>
        <fullName evidence="4">DUF4962 domain-containing protein</fullName>
    </recommendedName>
</protein>
<dbReference type="InterPro" id="IPR008929">
    <property type="entry name" value="Chondroitin_lyas"/>
</dbReference>
<evidence type="ECO:0000256" key="1">
    <source>
        <dbReference type="SAM" id="SignalP"/>
    </source>
</evidence>
<gene>
    <name evidence="2" type="ORF">F5984_21755</name>
</gene>
<dbReference type="AlphaFoldDB" id="A0A7J5TTQ9"/>
<proteinExistence type="predicted"/>
<dbReference type="Gene3D" id="1.50.10.100">
    <property type="entry name" value="Chondroitin AC/alginate lyase"/>
    <property type="match status" value="1"/>
</dbReference>
<evidence type="ECO:0008006" key="4">
    <source>
        <dbReference type="Google" id="ProtNLM"/>
    </source>
</evidence>
<reference evidence="2 3" key="1">
    <citation type="submission" date="2019-10" db="EMBL/GenBank/DDBJ databases">
        <title>Rudanella paleaurantiibacter sp. nov., isolated from sludge.</title>
        <authorList>
            <person name="Xu S.Q."/>
        </authorList>
    </citation>
    <scope>NUCLEOTIDE SEQUENCE [LARGE SCALE GENOMIC DNA]</scope>
    <source>
        <strain evidence="2 3">HX-22-17</strain>
    </source>
</reference>
<dbReference type="EMBL" id="WELI01000011">
    <property type="protein sequence ID" value="KAB7727257.1"/>
    <property type="molecule type" value="Genomic_DNA"/>
</dbReference>
<evidence type="ECO:0000313" key="3">
    <source>
        <dbReference type="Proteomes" id="UP000488299"/>
    </source>
</evidence>
<evidence type="ECO:0000313" key="2">
    <source>
        <dbReference type="EMBL" id="KAB7727257.1"/>
    </source>
</evidence>
<name>A0A7J5TTQ9_9BACT</name>
<feature type="signal peptide" evidence="1">
    <location>
        <begin position="1"/>
        <end position="22"/>
    </location>
</feature>
<accession>A0A7J5TTQ9</accession>
<sequence length="1055" mass="117216">MSYPVRIFVVGVLALLTPNVQAQLVTAQTPTVLPKDTPSSALSILSAPPQDKGLPYTRSAQKRALSALKNTIALCAGGRYAYVYGYKVRLDTLDILRGEAFRQNDKLFVPEAAAGLAQLNQFTPKPMPAGLNLLADRWVYDLPRTAIKLPPSVERRKVGNQTYIALTDYARHLGRQVKQTPRGLLLIGTGPIGYDEAKDPVLADAIISLFDTPEKYIEPQLATRYIPFLNKQGDVTKHARITPAQLADLDGPEPTWPEPPRSSYDLTGFNAQLLGSVVPAPGVYPRLLFSPQDIPMLQAHIRANKVTQKALIEMEVLFAKSWLNPQSSDGKVFEQLASGALDTKAVVTGNAGPAAYHVAALTNDHKPGIFNTHINYVSNCLTTMALYCLLTDNKTLGRKVANAICSYYRLVEPKVDEHLRTSDSEFGTSPDNAGHSVHQWRGMHTVVPHMDLAFSLDFAGAFMTDTQRRFMQQLIAKATYGRRTNGGDGPRRAWRDINHVTWHLTHHICQATIEGLDGFDPEGYASGSELTRDFLTWGIDEDGFAFESNGKSGGGLQFQILAMIVQARRGDNLWGHPHWRKFLTGQAYMTAPNGRETVTSGTWGGSPLSAQAISEIKAFYPNDRAADWLLSTQYPNLDWATFDLAAYRKQIELNSDRLRLPGPTYPGFVLGFPYAADWKPTRRSDLALDNSWKTDTYGYLSATSDSTADASWMALHARANHYIGSGHHHADLGMFYFSGLGVNWFTESPFPKTYTGKNHNLVIIDGKAEADGPPAGVQYLGVQTSPQVSFGSIDQTYAYTWQWCTQVMDWGTGFSRLDSAVARNGWELEPNPDLIRYFRGTKRYKMRPWWPTANFSNWTPTLRALWNPVQYVYRSAGLVRGTHPYGLVVDDARKDDQPHRYEWAAMLAKGVWQANVPNLPTGAVVLAHRSELEKGWAKPKPQAPLNPKAGDPLLLVYDLEANTPAVQTATDGPDEGKGPQPYNRLTFTRTADKARFRVLMLPFRAGEALPNISYQNNRAVIQWADQTDTLIFDDSTDNRTRITVNRNALTIGQSR</sequence>
<comment type="caution">
    <text evidence="2">The sequence shown here is derived from an EMBL/GenBank/DDBJ whole genome shotgun (WGS) entry which is preliminary data.</text>
</comment>
<keyword evidence="3" id="KW-1185">Reference proteome</keyword>
<dbReference type="Proteomes" id="UP000488299">
    <property type="component" value="Unassembled WGS sequence"/>
</dbReference>